<comment type="similarity">
    <text evidence="1">Belongs to the membrane fusion protein (MFP) (TC 8.A.1) family.</text>
</comment>
<evidence type="ECO:0000313" key="5">
    <source>
        <dbReference type="EMBL" id="PWB02005.1"/>
    </source>
</evidence>
<dbReference type="PANTHER" id="PTHR30469">
    <property type="entry name" value="MULTIDRUG RESISTANCE PROTEIN MDTA"/>
    <property type="match status" value="1"/>
</dbReference>
<evidence type="ECO:0000313" key="6">
    <source>
        <dbReference type="Proteomes" id="UP000244905"/>
    </source>
</evidence>
<dbReference type="AlphaFoldDB" id="A0A2V1IJD9"/>
<dbReference type="Pfam" id="PF25954">
    <property type="entry name" value="Beta-barrel_RND_2"/>
    <property type="match status" value="1"/>
</dbReference>
<dbReference type="SUPFAM" id="SSF111369">
    <property type="entry name" value="HlyD-like secretion proteins"/>
    <property type="match status" value="1"/>
</dbReference>
<accession>A0A2V1IJD9</accession>
<dbReference type="NCBIfam" id="TIGR01730">
    <property type="entry name" value="RND_mfp"/>
    <property type="match status" value="1"/>
</dbReference>
<dbReference type="GO" id="GO:0015562">
    <property type="term" value="F:efflux transmembrane transporter activity"/>
    <property type="evidence" value="ECO:0007669"/>
    <property type="project" value="TreeGrafter"/>
</dbReference>
<dbReference type="RefSeq" id="WP_107032385.1">
    <property type="nucleotide sequence ID" value="NZ_CAPEJN010000017.1"/>
</dbReference>
<dbReference type="InterPro" id="IPR058792">
    <property type="entry name" value="Beta-barrel_RND_2"/>
</dbReference>
<protein>
    <submittedName>
        <fullName evidence="5">Efflux RND transporter periplasmic adaptor subunit</fullName>
    </submittedName>
</protein>
<evidence type="ECO:0000256" key="1">
    <source>
        <dbReference type="ARBA" id="ARBA00009477"/>
    </source>
</evidence>
<dbReference type="Gene3D" id="2.40.420.20">
    <property type="match status" value="1"/>
</dbReference>
<evidence type="ECO:0000259" key="3">
    <source>
        <dbReference type="Pfam" id="PF25967"/>
    </source>
</evidence>
<organism evidence="5 6">
    <name type="scientific">Duncaniella muris</name>
    <dbReference type="NCBI Taxonomy" id="2094150"/>
    <lineage>
        <taxon>Bacteria</taxon>
        <taxon>Pseudomonadati</taxon>
        <taxon>Bacteroidota</taxon>
        <taxon>Bacteroidia</taxon>
        <taxon>Bacteroidales</taxon>
        <taxon>Muribaculaceae</taxon>
        <taxon>Duncaniella</taxon>
    </lineage>
</organism>
<sequence length="360" mass="37263">MNRLRSSSGMAKAVVLVCAALLTGCGHSEKAQVAPPVKVTVMPVSMTRPDGRLSFSGTVESAETSMLSFSVPGTITDLYVEEGQRVAKGQVLARVRSDSYVNAGNIADAELAEARDAYARLKKLHDADALPEIKWVEVQNKLKQAENAAEMSRRAVTDATLHAPVSGVVSRKLAGVGQTVIAAEPVLELVTVSDIRITISVPESEIGAIAEDQAATVGFKSLGIDSLSGRVVRKSVVADPLTRAYTVKIAIPTADGRILPGMVGDVAVASVASADLSATAAEVLLPSQSVLLDSDNRTFVWVVDGGKAARRFVKADALASGGVIVSEGLSAGDSVIVAGMRKVGTGSPVSVEIQGAYGAE</sequence>
<feature type="domain" description="CzcB-like barrel-sandwich hybrid" evidence="4">
    <location>
        <begin position="69"/>
        <end position="188"/>
    </location>
</feature>
<dbReference type="PROSITE" id="PS51257">
    <property type="entry name" value="PROKAR_LIPOPROTEIN"/>
    <property type="match status" value="1"/>
</dbReference>
<dbReference type="InterPro" id="IPR058647">
    <property type="entry name" value="BSH_CzcB-like"/>
</dbReference>
<dbReference type="Gene3D" id="2.40.30.170">
    <property type="match status" value="1"/>
</dbReference>
<reference evidence="6" key="1">
    <citation type="submission" date="2018-02" db="EMBL/GenBank/DDBJ databases">
        <authorList>
            <person name="Clavel T."/>
            <person name="Strowig T."/>
        </authorList>
    </citation>
    <scope>NUCLEOTIDE SEQUENCE [LARGE SCALE GENOMIC DNA]</scope>
    <source>
        <strain evidence="6">DSM 103720</strain>
    </source>
</reference>
<dbReference type="InterPro" id="IPR058627">
    <property type="entry name" value="MdtA-like_C"/>
</dbReference>
<gene>
    <name evidence="5" type="ORF">C5O23_07795</name>
</gene>
<evidence type="ECO:0000259" key="2">
    <source>
        <dbReference type="Pfam" id="PF25954"/>
    </source>
</evidence>
<comment type="caution">
    <text evidence="5">The sequence shown here is derived from an EMBL/GenBank/DDBJ whole genome shotgun (WGS) entry which is preliminary data.</text>
</comment>
<dbReference type="Proteomes" id="UP000244905">
    <property type="component" value="Unassembled WGS sequence"/>
</dbReference>
<name>A0A2V1IJD9_9BACT</name>
<dbReference type="InterPro" id="IPR006143">
    <property type="entry name" value="RND_pump_MFP"/>
</dbReference>
<dbReference type="PANTHER" id="PTHR30469:SF20">
    <property type="entry name" value="EFFLUX RND TRANSPORTER PERIPLASMIC ADAPTOR SUBUNIT"/>
    <property type="match status" value="1"/>
</dbReference>
<dbReference type="Gene3D" id="2.40.50.100">
    <property type="match status" value="1"/>
</dbReference>
<proteinExistence type="inferred from homology"/>
<dbReference type="Pfam" id="PF25973">
    <property type="entry name" value="BSH_CzcB"/>
    <property type="match status" value="1"/>
</dbReference>
<dbReference type="GO" id="GO:1990281">
    <property type="term" value="C:efflux pump complex"/>
    <property type="evidence" value="ECO:0007669"/>
    <property type="project" value="TreeGrafter"/>
</dbReference>
<feature type="domain" description="CusB-like beta-barrel" evidence="2">
    <location>
        <begin position="197"/>
        <end position="270"/>
    </location>
</feature>
<dbReference type="Pfam" id="PF25967">
    <property type="entry name" value="RND-MFP_C"/>
    <property type="match status" value="1"/>
</dbReference>
<evidence type="ECO:0000259" key="4">
    <source>
        <dbReference type="Pfam" id="PF25973"/>
    </source>
</evidence>
<feature type="domain" description="Multidrug resistance protein MdtA-like C-terminal permuted SH3" evidence="3">
    <location>
        <begin position="283"/>
        <end position="340"/>
    </location>
</feature>
<dbReference type="EMBL" id="PUEC01000016">
    <property type="protein sequence ID" value="PWB02005.1"/>
    <property type="molecule type" value="Genomic_DNA"/>
</dbReference>
<dbReference type="GeneID" id="82526245"/>
<keyword evidence="6" id="KW-1185">Reference proteome</keyword>